<dbReference type="Pfam" id="PF03401">
    <property type="entry name" value="TctC"/>
    <property type="match status" value="1"/>
</dbReference>
<dbReference type="EMBL" id="BJXU01000054">
    <property type="protein sequence ID" value="GEN23736.1"/>
    <property type="molecule type" value="Genomic_DNA"/>
</dbReference>
<feature type="chain" id="PRO_5012952135" evidence="2">
    <location>
        <begin position="30"/>
        <end position="324"/>
    </location>
</feature>
<dbReference type="AlphaFoldDB" id="A0A1M7GCF4"/>
<organism evidence="4 5">
    <name type="scientific">Halomonas cupida</name>
    <dbReference type="NCBI Taxonomy" id="44933"/>
    <lineage>
        <taxon>Bacteria</taxon>
        <taxon>Pseudomonadati</taxon>
        <taxon>Pseudomonadota</taxon>
        <taxon>Gammaproteobacteria</taxon>
        <taxon>Oceanospirillales</taxon>
        <taxon>Halomonadaceae</taxon>
        <taxon>Halomonas</taxon>
    </lineage>
</organism>
<dbReference type="PANTHER" id="PTHR42928">
    <property type="entry name" value="TRICARBOXYLATE-BINDING PROTEIN"/>
    <property type="match status" value="1"/>
</dbReference>
<dbReference type="Proteomes" id="UP000184123">
    <property type="component" value="Unassembled WGS sequence"/>
</dbReference>
<gene>
    <name evidence="3" type="ORF">HCU01_16850</name>
    <name evidence="4" type="ORF">SAMN05660971_02278</name>
</gene>
<reference evidence="4 5" key="1">
    <citation type="submission" date="2016-11" db="EMBL/GenBank/DDBJ databases">
        <authorList>
            <person name="Jaros S."/>
            <person name="Januszkiewicz K."/>
            <person name="Wedrychowicz H."/>
        </authorList>
    </citation>
    <scope>NUCLEOTIDE SEQUENCE [LARGE SCALE GENOMIC DNA]</scope>
    <source>
        <strain evidence="4 5">DSM 4740</strain>
    </source>
</reference>
<dbReference type="CDD" id="cd07012">
    <property type="entry name" value="PBP2_Bug_TTT"/>
    <property type="match status" value="1"/>
</dbReference>
<name>A0A1M7GCF4_9GAMM</name>
<sequence length="324" mass="34653">MTYRLTRLSLHTRLPLALMAATLAAPLYAADYPSQNIDYIVPFDAGGAVDFTGRLIAEAAPDVFDGHQFIVKNMPGGGAVIGQTYVSKAPADGYTLLAMTSSVINNALTKEVSYDLDSFTPLALYNLDPGVVVTAADSELTDLQSFLDAASNGDVSIATPGNSTSHHITAVSLAQQNDLGFRYVHNASAAMQLQQLMGGHVQAGFMSLGEAVGPAEDGSIRILAVMDSQRSDLAPDVPTWQELTGEEVQWGTFRGIAAPADLPEDVKVALEERLGQLLTSPAFIERMNEAGYQVNYRDGDAFREYLDSTADKMEQVLPTLDTAS</sequence>
<keyword evidence="4" id="KW-0675">Receptor</keyword>
<evidence type="ECO:0000313" key="5">
    <source>
        <dbReference type="Proteomes" id="UP000184123"/>
    </source>
</evidence>
<evidence type="ECO:0000313" key="4">
    <source>
        <dbReference type="EMBL" id="SHM13617.1"/>
    </source>
</evidence>
<dbReference type="Gene3D" id="3.40.190.10">
    <property type="entry name" value="Periplasmic binding protein-like II"/>
    <property type="match status" value="1"/>
</dbReference>
<dbReference type="EMBL" id="FRCA01000005">
    <property type="protein sequence ID" value="SHM13617.1"/>
    <property type="molecule type" value="Genomic_DNA"/>
</dbReference>
<dbReference type="SUPFAM" id="SSF53850">
    <property type="entry name" value="Periplasmic binding protein-like II"/>
    <property type="match status" value="1"/>
</dbReference>
<dbReference type="InterPro" id="IPR005064">
    <property type="entry name" value="BUG"/>
</dbReference>
<dbReference type="PANTHER" id="PTHR42928:SF5">
    <property type="entry name" value="BLR1237 PROTEIN"/>
    <property type="match status" value="1"/>
</dbReference>
<dbReference type="Gene3D" id="3.40.190.150">
    <property type="entry name" value="Bordetella uptake gene, domain 1"/>
    <property type="match status" value="1"/>
</dbReference>
<proteinExistence type="inferred from homology"/>
<evidence type="ECO:0000256" key="2">
    <source>
        <dbReference type="SAM" id="SignalP"/>
    </source>
</evidence>
<dbReference type="Proteomes" id="UP000321726">
    <property type="component" value="Unassembled WGS sequence"/>
</dbReference>
<dbReference type="PIRSF" id="PIRSF017082">
    <property type="entry name" value="YflP"/>
    <property type="match status" value="1"/>
</dbReference>
<dbReference type="InterPro" id="IPR042100">
    <property type="entry name" value="Bug_dom1"/>
</dbReference>
<evidence type="ECO:0000256" key="1">
    <source>
        <dbReference type="ARBA" id="ARBA00006987"/>
    </source>
</evidence>
<evidence type="ECO:0000313" key="3">
    <source>
        <dbReference type="EMBL" id="GEN23736.1"/>
    </source>
</evidence>
<dbReference type="OrthoDB" id="9780943at2"/>
<protein>
    <submittedName>
        <fullName evidence="3">C4-dicarboxylate ABC transporter substrate-binding protein</fullName>
    </submittedName>
    <submittedName>
        <fullName evidence="4">Tripartite-type tricarboxylate transporter, receptor component TctC</fullName>
    </submittedName>
</protein>
<keyword evidence="6" id="KW-1185">Reference proteome</keyword>
<comment type="similarity">
    <text evidence="1">Belongs to the UPF0065 (bug) family.</text>
</comment>
<feature type="signal peptide" evidence="2">
    <location>
        <begin position="1"/>
        <end position="29"/>
    </location>
</feature>
<dbReference type="RefSeq" id="WP_073435309.1">
    <property type="nucleotide sequence ID" value="NZ_BJXU01000054.1"/>
</dbReference>
<reference evidence="3 6" key="2">
    <citation type="submission" date="2019-07" db="EMBL/GenBank/DDBJ databases">
        <title>Whole genome shotgun sequence of Halomonas cupida NBRC 102219.</title>
        <authorList>
            <person name="Hosoyama A."/>
            <person name="Uohara A."/>
            <person name="Ohji S."/>
            <person name="Ichikawa N."/>
        </authorList>
    </citation>
    <scope>NUCLEOTIDE SEQUENCE [LARGE SCALE GENOMIC DNA]</scope>
    <source>
        <strain evidence="3 6">NBRC 102219</strain>
    </source>
</reference>
<dbReference type="STRING" id="44933.SAMN05660971_02278"/>
<keyword evidence="2" id="KW-0732">Signal</keyword>
<evidence type="ECO:0000313" key="6">
    <source>
        <dbReference type="Proteomes" id="UP000321726"/>
    </source>
</evidence>
<accession>A0A1M7GCF4</accession>